<reference evidence="1 2" key="1">
    <citation type="submission" date="2019-03" db="EMBL/GenBank/DDBJ databases">
        <title>Genomic Encyclopedia of Type Strains, Phase IV (KMG-IV): sequencing the most valuable type-strain genomes for metagenomic binning, comparative biology and taxonomic classification.</title>
        <authorList>
            <person name="Goeker M."/>
        </authorList>
    </citation>
    <scope>NUCLEOTIDE SEQUENCE [LARGE SCALE GENOMIC DNA]</scope>
    <source>
        <strain evidence="1 2">DSM 100309</strain>
    </source>
</reference>
<keyword evidence="2" id="KW-1185">Reference proteome</keyword>
<sequence>MLATKRRFEPSVIQRLLDEPYRFQFFQAVRMLELWLKRNGVSHESAVAEYLRFKNSVSLNFPPSEIESLAAEAKELLETDQALLEALQSDELKHIHLTPAFMGFLGGNGTLPSHYTERIAGHLLYEKDESPKAFLDTFSNRSVALFYEAWRKYRLEFKYELDGKDRFLPLLLSLAGLGHSSLQERMNENGQGVLDETIGFYSAALQSRPPSAAYIQRVLGEYFAVPVVIKQFIGCWYAVPHEQQTMLGGNNAILGSAAMVGARVWQRDLRLRMTIGPLCKNDFISFLPGGKAAISLEKMLTMFTSLCLEYEVQLILRAEDVHGASLASDRIGGQLGWDTFLATKTELEDRADVRYEIHAL</sequence>
<name>A0A4R3YI53_9PROT</name>
<accession>A0A4R3YI53</accession>
<dbReference type="OrthoDB" id="1523296at2"/>
<dbReference type="AlphaFoldDB" id="A0A4R3YI53"/>
<dbReference type="NCBIfam" id="TIGR03347">
    <property type="entry name" value="VI_chp_1"/>
    <property type="match status" value="1"/>
</dbReference>
<evidence type="ECO:0000313" key="1">
    <source>
        <dbReference type="EMBL" id="TCV90674.1"/>
    </source>
</evidence>
<proteinExistence type="predicted"/>
<gene>
    <name evidence="1" type="ORF">EDC63_101648</name>
</gene>
<dbReference type="PANTHER" id="PTHR35564:SF4">
    <property type="entry name" value="CYTOPLASMIC PROTEIN"/>
    <property type="match status" value="1"/>
</dbReference>
<dbReference type="RefSeq" id="WP_124947425.1">
    <property type="nucleotide sequence ID" value="NZ_BHVT01000073.1"/>
</dbReference>
<evidence type="ECO:0000313" key="2">
    <source>
        <dbReference type="Proteomes" id="UP000295367"/>
    </source>
</evidence>
<organism evidence="1 2">
    <name type="scientific">Sulfurirhabdus autotrophica</name>
    <dbReference type="NCBI Taxonomy" id="1706046"/>
    <lineage>
        <taxon>Bacteria</taxon>
        <taxon>Pseudomonadati</taxon>
        <taxon>Pseudomonadota</taxon>
        <taxon>Betaproteobacteria</taxon>
        <taxon>Nitrosomonadales</taxon>
        <taxon>Sulfuricellaceae</taxon>
        <taxon>Sulfurirhabdus</taxon>
    </lineage>
</organism>
<comment type="caution">
    <text evidence="1">The sequence shown here is derived from an EMBL/GenBank/DDBJ whole genome shotgun (WGS) entry which is preliminary data.</text>
</comment>
<dbReference type="PANTHER" id="PTHR35564">
    <property type="match status" value="1"/>
</dbReference>
<dbReference type="EMBL" id="SMCO01000001">
    <property type="protein sequence ID" value="TCV90674.1"/>
    <property type="molecule type" value="Genomic_DNA"/>
</dbReference>
<dbReference type="InterPro" id="IPR010732">
    <property type="entry name" value="T6SS_TssG-like"/>
</dbReference>
<protein>
    <submittedName>
        <fullName evidence="1">Type VI secretion system protein ImpH</fullName>
    </submittedName>
</protein>
<dbReference type="Proteomes" id="UP000295367">
    <property type="component" value="Unassembled WGS sequence"/>
</dbReference>
<dbReference type="Pfam" id="PF06996">
    <property type="entry name" value="T6SS_TssG"/>
    <property type="match status" value="1"/>
</dbReference>